<name>A0A7W6WLN3_9PROT</name>
<dbReference type="RefSeq" id="WP_184436130.1">
    <property type="nucleotide sequence ID" value="NZ_JACIGI010000023.1"/>
</dbReference>
<dbReference type="GO" id="GO:0016020">
    <property type="term" value="C:membrane"/>
    <property type="evidence" value="ECO:0007669"/>
    <property type="project" value="UniProtKB-SubCell"/>
</dbReference>
<feature type="domain" description="Tetrapyrrole biosynthesis uroporphyrinogen III synthase" evidence="6">
    <location>
        <begin position="14"/>
        <end position="229"/>
    </location>
</feature>
<keyword evidence="8" id="KW-1185">Reference proteome</keyword>
<evidence type="ECO:0000313" key="8">
    <source>
        <dbReference type="Proteomes" id="UP000555728"/>
    </source>
</evidence>
<feature type="compositionally biased region" description="Basic and acidic residues" evidence="5">
    <location>
        <begin position="322"/>
        <end position="374"/>
    </location>
</feature>
<feature type="region of interest" description="Disordered" evidence="5">
    <location>
        <begin position="241"/>
        <end position="402"/>
    </location>
</feature>
<dbReference type="PANTHER" id="PTHR15415:SF7">
    <property type="entry name" value="MICOS COMPLEX SUBUNIT MIC60"/>
    <property type="match status" value="1"/>
</dbReference>
<dbReference type="SUPFAM" id="SSF69618">
    <property type="entry name" value="HemD-like"/>
    <property type="match status" value="1"/>
</dbReference>
<dbReference type="GO" id="GO:0033014">
    <property type="term" value="P:tetrapyrrole biosynthetic process"/>
    <property type="evidence" value="ECO:0007669"/>
    <property type="project" value="InterPro"/>
</dbReference>
<evidence type="ECO:0000256" key="3">
    <source>
        <dbReference type="ARBA" id="ARBA00022989"/>
    </source>
</evidence>
<dbReference type="Pfam" id="PF02602">
    <property type="entry name" value="HEM4"/>
    <property type="match status" value="1"/>
</dbReference>
<dbReference type="EC" id="4.2.1.75" evidence="7"/>
<dbReference type="InterPro" id="IPR019133">
    <property type="entry name" value="MIC60"/>
</dbReference>
<dbReference type="GO" id="GO:0004852">
    <property type="term" value="F:uroporphyrinogen-III synthase activity"/>
    <property type="evidence" value="ECO:0007669"/>
    <property type="project" value="UniProtKB-EC"/>
</dbReference>
<keyword evidence="2" id="KW-0812">Transmembrane</keyword>
<evidence type="ECO:0000256" key="1">
    <source>
        <dbReference type="ARBA" id="ARBA00004370"/>
    </source>
</evidence>
<dbReference type="EMBL" id="JACIGI010000023">
    <property type="protein sequence ID" value="MBB4286903.1"/>
    <property type="molecule type" value="Genomic_DNA"/>
</dbReference>
<comment type="subcellular location">
    <subcellularLocation>
        <location evidence="1">Membrane</location>
    </subcellularLocation>
</comment>
<evidence type="ECO:0000259" key="6">
    <source>
        <dbReference type="Pfam" id="PF02602"/>
    </source>
</evidence>
<dbReference type="CDD" id="cd06578">
    <property type="entry name" value="HemD"/>
    <property type="match status" value="1"/>
</dbReference>
<dbReference type="InterPro" id="IPR003754">
    <property type="entry name" value="4pyrrol_synth_uPrphyn_synth"/>
</dbReference>
<evidence type="ECO:0000256" key="4">
    <source>
        <dbReference type="ARBA" id="ARBA00023136"/>
    </source>
</evidence>
<dbReference type="Proteomes" id="UP000555728">
    <property type="component" value="Unassembled WGS sequence"/>
</dbReference>
<evidence type="ECO:0000256" key="5">
    <source>
        <dbReference type="SAM" id="MobiDB-lite"/>
    </source>
</evidence>
<gene>
    <name evidence="7" type="ORF">GGD88_002645</name>
</gene>
<keyword evidence="3" id="KW-1133">Transmembrane helix</keyword>
<evidence type="ECO:0000256" key="2">
    <source>
        <dbReference type="ARBA" id="ARBA00022692"/>
    </source>
</evidence>
<reference evidence="7 8" key="1">
    <citation type="submission" date="2020-08" db="EMBL/GenBank/DDBJ databases">
        <title>Genome sequencing of Purple Non-Sulfur Bacteria from various extreme environments.</title>
        <authorList>
            <person name="Mayer M."/>
        </authorList>
    </citation>
    <scope>NUCLEOTIDE SEQUENCE [LARGE SCALE GENOMIC DNA]</scope>
    <source>
        <strain evidence="7 8">JA135</strain>
    </source>
</reference>
<protein>
    <submittedName>
        <fullName evidence="7">Uroporphyrinogen-III synthase</fullName>
        <ecNumber evidence="7">4.2.1.75</ecNumber>
    </submittedName>
</protein>
<proteinExistence type="predicted"/>
<accession>A0A7W6WLN3</accession>
<dbReference type="Gene3D" id="3.40.50.10090">
    <property type="match status" value="2"/>
</dbReference>
<keyword evidence="4" id="KW-0472">Membrane</keyword>
<feature type="compositionally biased region" description="Low complexity" evidence="5">
    <location>
        <begin position="289"/>
        <end position="307"/>
    </location>
</feature>
<evidence type="ECO:0000313" key="7">
    <source>
        <dbReference type="EMBL" id="MBB4286903.1"/>
    </source>
</evidence>
<comment type="caution">
    <text evidence="7">The sequence shown here is derived from an EMBL/GenBank/DDBJ whole genome shotgun (WGS) entry which is preliminary data.</text>
</comment>
<dbReference type="InterPro" id="IPR036108">
    <property type="entry name" value="4pyrrol_syn_uPrphyn_synt_sf"/>
</dbReference>
<dbReference type="Pfam" id="PF09731">
    <property type="entry name" value="Mitofilin"/>
    <property type="match status" value="1"/>
</dbReference>
<feature type="compositionally biased region" description="Low complexity" evidence="5">
    <location>
        <begin position="264"/>
        <end position="277"/>
    </location>
</feature>
<dbReference type="AlphaFoldDB" id="A0A7W6WLN3"/>
<keyword evidence="7" id="KW-0456">Lyase</keyword>
<organism evidence="7 8">
    <name type="scientific">Roseospira goensis</name>
    <dbReference type="NCBI Taxonomy" id="391922"/>
    <lineage>
        <taxon>Bacteria</taxon>
        <taxon>Pseudomonadati</taxon>
        <taxon>Pseudomonadota</taxon>
        <taxon>Alphaproteobacteria</taxon>
        <taxon>Rhodospirillales</taxon>
        <taxon>Rhodospirillaceae</taxon>
        <taxon>Roseospira</taxon>
    </lineage>
</organism>
<dbReference type="PANTHER" id="PTHR15415">
    <property type="entry name" value="MITOFILIN"/>
    <property type="match status" value="1"/>
</dbReference>
<sequence length="759" mass="78192">MRALVSRPREDAERIAAPLRAMGVEVVNEPLLVIVPVAGPNVDLTDVRAVLLTSANGARALATAVDRRDVAVYAVGEQTARAARDLGFGDVESAGGDVESLARLVRAALAPADGPLLHAAGTSLAGDLAGMLREAGFEVRVARLYEARPTAALSQPLQQALKRGEIDIAFFYSPRTARTFVEHVRKAGLQADVHGLTAYALSPAVARELEPILAGHIRVAEQPSQDALLALFHSDVKEVALKPPETSATGTPAERAGSDRTAAPEDPTAPAATPPEAAAEDDRRDPPDSADAPATAAPGGDDTPAASVRDAEATEDTTDTATDDRTSGKTDDRTDDRTDDKEDSGTDDTTHAAADARSDDAGHDPSHTDRHADDGEAVYAGSAGRPAKQDTATAPSAEEQAEHRTLRSLGRWLLVLIVLGALAFGSMPWWRDQVPAPLQAWLPELPAAPDPPAVVALRAQVTDLTGRLDELGARVTTATETAEGAMQTAEAAREAAAAAPEAPAVDDAALADLRDRLAALEDRVQQQGAAAAGSADGAAQATALSTARLDALDTATSTLSEAVAALETRVAAVETAVATDDEARAVGLVLSLGLLRQRVDAGKPYTESLDAVATIGPGPDAGADMATLAAHAETGVPTLTDLRRAYADASKLAARRVIVPEGDGWWTDTVSSLMSGVTVRRNDEVVVGGPLSALSTAETRLADGDLTGAIEALSTLEGDPAAAVADWLADAESRASVDAALASLNAAALERVGAAQTTE</sequence>